<gene>
    <name evidence="6" type="ORF">ABJI51_11185</name>
</gene>
<dbReference type="InterPro" id="IPR020806">
    <property type="entry name" value="PKS_PP-bd"/>
</dbReference>
<evidence type="ECO:0000256" key="4">
    <source>
        <dbReference type="SAM" id="MobiDB-lite"/>
    </source>
</evidence>
<dbReference type="InterPro" id="IPR029058">
    <property type="entry name" value="AB_hydrolase_fold"/>
</dbReference>
<dbReference type="Pfam" id="PF13193">
    <property type="entry name" value="AMP-binding_C"/>
    <property type="match status" value="1"/>
</dbReference>
<evidence type="ECO:0000256" key="1">
    <source>
        <dbReference type="ARBA" id="ARBA00001957"/>
    </source>
</evidence>
<dbReference type="Gene3D" id="3.30.559.30">
    <property type="entry name" value="Nonribosomal peptide synthetase, condensation domain"/>
    <property type="match status" value="1"/>
</dbReference>
<keyword evidence="7" id="KW-1185">Reference proteome</keyword>
<dbReference type="InterPro" id="IPR020845">
    <property type="entry name" value="AMP-binding_CS"/>
</dbReference>
<dbReference type="Gene3D" id="3.40.50.980">
    <property type="match status" value="2"/>
</dbReference>
<feature type="domain" description="Carrier" evidence="5">
    <location>
        <begin position="1003"/>
        <end position="1078"/>
    </location>
</feature>
<dbReference type="PANTHER" id="PTHR45527">
    <property type="entry name" value="NONRIBOSOMAL PEPTIDE SYNTHETASE"/>
    <property type="match status" value="1"/>
</dbReference>
<comment type="cofactor">
    <cofactor evidence="1">
        <name>pantetheine 4'-phosphate</name>
        <dbReference type="ChEBI" id="CHEBI:47942"/>
    </cofactor>
</comment>
<dbReference type="NCBIfam" id="TIGR01733">
    <property type="entry name" value="AA-adenyl-dom"/>
    <property type="match status" value="1"/>
</dbReference>
<dbReference type="SUPFAM" id="SSF52777">
    <property type="entry name" value="CoA-dependent acyltransferases"/>
    <property type="match status" value="2"/>
</dbReference>
<feature type="region of interest" description="Disordered" evidence="4">
    <location>
        <begin position="589"/>
        <end position="617"/>
    </location>
</feature>
<feature type="region of interest" description="Disordered" evidence="4">
    <location>
        <begin position="977"/>
        <end position="1008"/>
    </location>
</feature>
<keyword evidence="2" id="KW-0596">Phosphopantetheine</keyword>
<dbReference type="Gene3D" id="3.30.300.30">
    <property type="match status" value="1"/>
</dbReference>
<dbReference type="PROSITE" id="PS50075">
    <property type="entry name" value="CARRIER"/>
    <property type="match status" value="1"/>
</dbReference>
<comment type="caution">
    <text evidence="6">The sequence shown here is derived from an EMBL/GenBank/DDBJ whole genome shotgun (WGS) entry which is preliminary data.</text>
</comment>
<dbReference type="SMART" id="SM00823">
    <property type="entry name" value="PKS_PP"/>
    <property type="match status" value="1"/>
</dbReference>
<dbReference type="CDD" id="cd19531">
    <property type="entry name" value="LCL_NRPS-like"/>
    <property type="match status" value="1"/>
</dbReference>
<accession>A0ABV0LBH4</accession>
<dbReference type="SUPFAM" id="SSF56801">
    <property type="entry name" value="Acetyl-CoA synthetase-like"/>
    <property type="match status" value="1"/>
</dbReference>
<feature type="compositionally biased region" description="Basic and acidic residues" evidence="4">
    <location>
        <begin position="977"/>
        <end position="990"/>
    </location>
</feature>
<name>A0ABV0LBH4_9PSEU</name>
<evidence type="ECO:0000313" key="7">
    <source>
        <dbReference type="Proteomes" id="UP001440984"/>
    </source>
</evidence>
<dbReference type="InterPro" id="IPR025110">
    <property type="entry name" value="AMP-bd_C"/>
</dbReference>
<evidence type="ECO:0000256" key="3">
    <source>
        <dbReference type="ARBA" id="ARBA00022553"/>
    </source>
</evidence>
<dbReference type="Pfam" id="PF00668">
    <property type="entry name" value="Condensation"/>
    <property type="match status" value="1"/>
</dbReference>
<dbReference type="Gene3D" id="3.40.50.1820">
    <property type="entry name" value="alpha/beta hydrolase"/>
    <property type="match status" value="1"/>
</dbReference>
<dbReference type="Gene3D" id="3.30.559.10">
    <property type="entry name" value="Chloramphenicol acetyltransferase-like domain"/>
    <property type="match status" value="1"/>
</dbReference>
<dbReference type="InterPro" id="IPR009081">
    <property type="entry name" value="PP-bd_ACP"/>
</dbReference>
<dbReference type="InterPro" id="IPR045851">
    <property type="entry name" value="AMP-bd_C_sf"/>
</dbReference>
<dbReference type="Pfam" id="PF00550">
    <property type="entry name" value="PP-binding"/>
    <property type="match status" value="1"/>
</dbReference>
<evidence type="ECO:0000313" key="6">
    <source>
        <dbReference type="EMBL" id="MEQ0559637.1"/>
    </source>
</evidence>
<dbReference type="Pfam" id="PF00501">
    <property type="entry name" value="AMP-binding"/>
    <property type="match status" value="1"/>
</dbReference>
<dbReference type="InterPro" id="IPR036736">
    <property type="entry name" value="ACP-like_sf"/>
</dbReference>
<sequence>MSGGGHSRTVAASSAQRRMYFSWVLRPEDTADIWKAVLSVSGDLSVSRLERALTVLYRRHDVLRTTYVERNGEVLQVIQDADAFRVAIEVVEAEGESATERREWADAEAARRVDGLIDLAAGPVGRVIVIRIAPGLHLTAFVFHHIVMDEISAQVFAEELRLAYADPDAPALAEPVPQYSDFCAAERSAGVNGEELDYWRGQLAGVQPARLLEDGAENPDGAVGRRLPVPVPPDVAAEFEVFCKEQAITPFTGLLAVYFVLLGRWSGTTDVTVGAQMLGRPRAEFFRTIGFFANTVVLRADVRQAPTFREFVAGVGDTVLDALDYQDVPFDAVVDALAPQRDADRNPLFQANIEYDTVDPTQVWALDGLQVTPVPDLGDQTGVHFAVNLRVQRLDGELTLTVEYDRRRFSDAAMAGFAEAYGSLLQSLIRTPDVSLGSVPMLDGDALARTLALGAGEASAAGEWASGWELFEATAAATPDREAVCAGAERVTFAELADRARTTAAGLRARGVRTGTVVGICLPRQADLIAAMLATWCAGGAFLLLDAQQPADRRRLLLAEAGATLLIADEPFAEVPTVSVAGLGAGPVAGSGGERDSVAGEAGSGGRPLPAAADPGSGGVHHPAAPAYVVFTSGSTGKPKGVVVDQAGVVALATTQLAPLYARLPAGRQANVGGLSALTFDVFVNQFLAMAALGHRLLLIDDAERLDPARLLARGADPDTAIDVLDMSCSQLEILVDAGLLELPHRPKMVVTGNERASGRLWQRLHEEPGLLAFTSYGVTECTVESTLGEIGGQPRQVAGRAAGTSRLYIVDDQLQLLPPLFGGEVCIGGIGVGQGYAGQPGYTSERFVADPFSPLPGQRMYRTGDKGRLRPDGQLEFLGRIDDQVKVRGVRVEPGEVEAALLGHPGVARAAVVATGEGTRMAKLVACLVPQDGGDVPTTAGVREFLRDRLPSAMLPDRVELLDTFPITANGKLDRRALAERMTPVDRPADTGPPRPEPAAASPADPRGEQLCEIVAEVLDLPEAGPDDDFFALGGTSLLAMQLTSRVRRVMGCELSVRVVFDAKSLRDIAAQLVAAESSARPALRRRGTS</sequence>
<dbReference type="Gene3D" id="2.30.38.10">
    <property type="entry name" value="Luciferase, Domain 3"/>
    <property type="match status" value="1"/>
</dbReference>
<proteinExistence type="predicted"/>
<dbReference type="InterPro" id="IPR023213">
    <property type="entry name" value="CAT-like_dom_sf"/>
</dbReference>
<dbReference type="InterPro" id="IPR010071">
    <property type="entry name" value="AA_adenyl_dom"/>
</dbReference>
<dbReference type="PROSITE" id="PS00455">
    <property type="entry name" value="AMP_BINDING"/>
    <property type="match status" value="1"/>
</dbReference>
<dbReference type="SUPFAM" id="SSF47336">
    <property type="entry name" value="ACP-like"/>
    <property type="match status" value="1"/>
</dbReference>
<dbReference type="PANTHER" id="PTHR45527:SF1">
    <property type="entry name" value="FATTY ACID SYNTHASE"/>
    <property type="match status" value="1"/>
</dbReference>
<protein>
    <submittedName>
        <fullName evidence="6">Amino acid adenylation domain-containing protein</fullName>
    </submittedName>
</protein>
<dbReference type="CDD" id="cd05930">
    <property type="entry name" value="A_NRPS"/>
    <property type="match status" value="1"/>
</dbReference>
<organism evidence="6 7">
    <name type="scientific">Amycolatopsis melonis</name>
    <dbReference type="NCBI Taxonomy" id="3156488"/>
    <lineage>
        <taxon>Bacteria</taxon>
        <taxon>Bacillati</taxon>
        <taxon>Actinomycetota</taxon>
        <taxon>Actinomycetes</taxon>
        <taxon>Pseudonocardiales</taxon>
        <taxon>Pseudonocardiaceae</taxon>
        <taxon>Amycolatopsis</taxon>
    </lineage>
</organism>
<reference evidence="6 7" key="1">
    <citation type="submission" date="2024-05" db="EMBL/GenBank/DDBJ databases">
        <authorList>
            <person name="Zhao H."/>
            <person name="Xu Y."/>
            <person name="Lin S."/>
            <person name="Spain J.C."/>
            <person name="Zhou N.-Y."/>
        </authorList>
    </citation>
    <scope>NUCLEOTIDE SEQUENCE [LARGE SCALE GENOMIC DNA]</scope>
    <source>
        <strain evidence="6 7">NEAU-NG30</strain>
    </source>
</reference>
<dbReference type="InterPro" id="IPR001242">
    <property type="entry name" value="Condensation_dom"/>
</dbReference>
<dbReference type="RefSeq" id="WP_348949866.1">
    <property type="nucleotide sequence ID" value="NZ_JBDZYD010000004.1"/>
</dbReference>
<dbReference type="InterPro" id="IPR000873">
    <property type="entry name" value="AMP-dep_synth/lig_dom"/>
</dbReference>
<evidence type="ECO:0000256" key="2">
    <source>
        <dbReference type="ARBA" id="ARBA00022450"/>
    </source>
</evidence>
<evidence type="ECO:0000259" key="5">
    <source>
        <dbReference type="PROSITE" id="PS50075"/>
    </source>
</evidence>
<keyword evidence="3" id="KW-0597">Phosphoprotein</keyword>
<dbReference type="EMBL" id="JBDZYD010000004">
    <property type="protein sequence ID" value="MEQ0559637.1"/>
    <property type="molecule type" value="Genomic_DNA"/>
</dbReference>
<dbReference type="Proteomes" id="UP001440984">
    <property type="component" value="Unassembled WGS sequence"/>
</dbReference>